<feature type="chain" id="PRO_5002679963" evidence="1">
    <location>
        <begin position="24"/>
        <end position="592"/>
    </location>
</feature>
<dbReference type="PANTHER" id="PTHR11575">
    <property type="entry name" value="5'-NUCLEOTIDASE-RELATED"/>
    <property type="match status" value="1"/>
</dbReference>
<dbReference type="HOGENOM" id="CLU_019028_0_0_1"/>
<dbReference type="OMA" id="PISFYRV"/>
<dbReference type="GeneID" id="5233316"/>
<dbReference type="GO" id="GO:0019677">
    <property type="term" value="P:NAD+ catabolic process"/>
    <property type="evidence" value="ECO:0007669"/>
    <property type="project" value="EnsemblFungi"/>
</dbReference>
<dbReference type="GO" id="GO:0005576">
    <property type="term" value="C:extracellular region"/>
    <property type="evidence" value="ECO:0007669"/>
    <property type="project" value="EnsemblFungi"/>
</dbReference>
<dbReference type="VEuPathDB" id="FungiDB:LELG_02326"/>
<dbReference type="STRING" id="379508.A5DY89"/>
<dbReference type="AlphaFoldDB" id="A5DY89"/>
<gene>
    <name evidence="4" type="ORF">LELG_02326</name>
</gene>
<proteinExistence type="predicted"/>
<dbReference type="InterPro" id="IPR036907">
    <property type="entry name" value="5'-Nucleotdase_C_sf"/>
</dbReference>
<dbReference type="Pfam" id="PF21953">
    <property type="entry name" value="NadN_nucleosid_C"/>
    <property type="match status" value="1"/>
</dbReference>
<evidence type="ECO:0000259" key="3">
    <source>
        <dbReference type="Pfam" id="PF21953"/>
    </source>
</evidence>
<dbReference type="PANTHER" id="PTHR11575:SF22">
    <property type="entry name" value="ADL392WP"/>
    <property type="match status" value="1"/>
</dbReference>
<feature type="domain" description="Calcineurin-like phosphoesterase" evidence="2">
    <location>
        <begin position="44"/>
        <end position="271"/>
    </location>
</feature>
<dbReference type="FunCoup" id="A5DY89">
    <property type="interactions" value="21"/>
</dbReference>
<dbReference type="Gene3D" id="3.90.780.10">
    <property type="entry name" value="5'-Nucleotidase, C-terminal domain"/>
    <property type="match status" value="2"/>
</dbReference>
<evidence type="ECO:0000259" key="2">
    <source>
        <dbReference type="Pfam" id="PF00149"/>
    </source>
</evidence>
<keyword evidence="5" id="KW-1185">Reference proteome</keyword>
<dbReference type="InParanoid" id="A5DY89"/>
<dbReference type="InterPro" id="IPR004843">
    <property type="entry name" value="Calcineurin-like_PHP"/>
</dbReference>
<dbReference type="InterPro" id="IPR014485">
    <property type="entry name" value="Pesterase_C1039"/>
</dbReference>
<dbReference type="FunFam" id="3.60.21.10:FF:000043">
    <property type="entry name" value="Ser/Thr protein phosphatase family"/>
    <property type="match status" value="1"/>
</dbReference>
<protein>
    <submittedName>
        <fullName evidence="4">Uncharacterized protein</fullName>
    </submittedName>
</protein>
<dbReference type="SUPFAM" id="SSF55816">
    <property type="entry name" value="5'-nucleotidase (syn. UDP-sugar hydrolase), C-terminal domain"/>
    <property type="match status" value="1"/>
</dbReference>
<name>A5DY89_LODEL</name>
<feature type="signal peptide" evidence="1">
    <location>
        <begin position="1"/>
        <end position="23"/>
    </location>
</feature>
<dbReference type="InterPro" id="IPR029052">
    <property type="entry name" value="Metallo-depent_PP-like"/>
</dbReference>
<dbReference type="Pfam" id="PF00149">
    <property type="entry name" value="Metallophos"/>
    <property type="match status" value="1"/>
</dbReference>
<dbReference type="Proteomes" id="UP000001996">
    <property type="component" value="Unassembled WGS sequence"/>
</dbReference>
<feature type="domain" description="Putative 5'-nucleotidase C-terminal" evidence="3">
    <location>
        <begin position="365"/>
        <end position="557"/>
    </location>
</feature>
<dbReference type="PIRSF" id="PIRSF017316">
    <property type="entry name" value="Pesterase_C1039"/>
    <property type="match status" value="1"/>
</dbReference>
<dbReference type="EMBL" id="CH981526">
    <property type="protein sequence ID" value="EDK44147.1"/>
    <property type="molecule type" value="Genomic_DNA"/>
</dbReference>
<sequence>MLIINFLTTALLISLAKTALVSTFNYGKEAGDVEIRNLTWNDINFLHTTDTHGWYSGHLNQKQYSANWGDFISFTTHMRNIAHANGQDLLLIDSGDRHDGNGLSDITQPNGLKSTPIFIKQSYDILTIGNHELYVLQNSEMEYETVVKHFPNNYVCSNVDFKLANGTFVPFGNKFKYFKTPVQEKRVLAFGFLFDFRRFNLGTKVTPIEREIEKQWFLDVLETYKGKVDLIIVAGHTPITKEWPEFYILHKRLREYFPETIIQYFGGHSHIRDFAVFDDKSTGIQSGRYCETVGWVSINATEEPLPVRERFSRSYIDFNVNSFQAHSRTLPSTFTTQKGDKVKKLIETTRKELKLNKLIGTVKSNYYVDYVPIDHPKSIFRLLTEKVLPTLSPASGERVIIINTGSIRYDLYKGPYTIDSQYIVTPFENKWVNLTIPKSIASRVADKLNDATYIAASRLKPPQLYLMKEVGIDFEAQNHQQQQQQQTFEVSDNIQVNPQLSKGYVTHDDFGSDGDDTPHRAVVQFKVPNVVQSIQFEDEVDRPVDLVFYDFITPNILWALKELKYQAGSSQPDDYSNIFLGELLNSYVKSLA</sequence>
<dbReference type="GO" id="GO:0005829">
    <property type="term" value="C:cytosol"/>
    <property type="evidence" value="ECO:0007669"/>
    <property type="project" value="EnsemblFungi"/>
</dbReference>
<evidence type="ECO:0000313" key="5">
    <source>
        <dbReference type="Proteomes" id="UP000001996"/>
    </source>
</evidence>
<dbReference type="OrthoDB" id="7722975at2759"/>
<dbReference type="GO" id="GO:0016787">
    <property type="term" value="F:hydrolase activity"/>
    <property type="evidence" value="ECO:0007669"/>
    <property type="project" value="InterPro"/>
</dbReference>
<dbReference type="SUPFAM" id="SSF56300">
    <property type="entry name" value="Metallo-dependent phosphatases"/>
    <property type="match status" value="1"/>
</dbReference>
<reference evidence="4 5" key="1">
    <citation type="journal article" date="2009" name="Nature">
        <title>Evolution of pathogenicity and sexual reproduction in eight Candida genomes.</title>
        <authorList>
            <person name="Butler G."/>
            <person name="Rasmussen M.D."/>
            <person name="Lin M.F."/>
            <person name="Santos M.A."/>
            <person name="Sakthikumar S."/>
            <person name="Munro C.A."/>
            <person name="Rheinbay E."/>
            <person name="Grabherr M."/>
            <person name="Forche A."/>
            <person name="Reedy J.L."/>
            <person name="Agrafioti I."/>
            <person name="Arnaud M.B."/>
            <person name="Bates S."/>
            <person name="Brown A.J."/>
            <person name="Brunke S."/>
            <person name="Costanzo M.C."/>
            <person name="Fitzpatrick D.A."/>
            <person name="de Groot P.W."/>
            <person name="Harris D."/>
            <person name="Hoyer L.L."/>
            <person name="Hube B."/>
            <person name="Klis F.M."/>
            <person name="Kodira C."/>
            <person name="Lennard N."/>
            <person name="Logue M.E."/>
            <person name="Martin R."/>
            <person name="Neiman A.M."/>
            <person name="Nikolaou E."/>
            <person name="Quail M.A."/>
            <person name="Quinn J."/>
            <person name="Santos M.C."/>
            <person name="Schmitzberger F.F."/>
            <person name="Sherlock G."/>
            <person name="Shah P."/>
            <person name="Silverstein K.A."/>
            <person name="Skrzypek M.S."/>
            <person name="Soll D."/>
            <person name="Staggs R."/>
            <person name="Stansfield I."/>
            <person name="Stumpf M.P."/>
            <person name="Sudbery P.E."/>
            <person name="Srikantha T."/>
            <person name="Zeng Q."/>
            <person name="Berman J."/>
            <person name="Berriman M."/>
            <person name="Heitman J."/>
            <person name="Gow N.A."/>
            <person name="Lorenz M.C."/>
            <person name="Birren B.W."/>
            <person name="Kellis M."/>
            <person name="Cuomo C.A."/>
        </authorList>
    </citation>
    <scope>NUCLEOTIDE SEQUENCE [LARGE SCALE GENOMIC DNA]</scope>
    <source>
        <strain evidence="5">ATCC 11503 / BCRC 21390 / CBS 2605 / JCM 1781 / NBRC 1676 / NRRL YB-4239</strain>
    </source>
</reference>
<dbReference type="InterPro" id="IPR006179">
    <property type="entry name" value="5_nucleotidase/apyrase"/>
</dbReference>
<dbReference type="CDD" id="cd07407">
    <property type="entry name" value="MPP_YHR202W_N"/>
    <property type="match status" value="1"/>
</dbReference>
<accession>A5DY89</accession>
<dbReference type="InterPro" id="IPR053828">
    <property type="entry name" value="Nucleosidase_C"/>
</dbReference>
<keyword evidence="1" id="KW-0732">Signal</keyword>
<evidence type="ECO:0000256" key="1">
    <source>
        <dbReference type="SAM" id="SignalP"/>
    </source>
</evidence>
<evidence type="ECO:0000313" key="4">
    <source>
        <dbReference type="EMBL" id="EDK44147.1"/>
    </source>
</evidence>
<dbReference type="Gene3D" id="3.60.21.10">
    <property type="match status" value="1"/>
</dbReference>
<dbReference type="InterPro" id="IPR041823">
    <property type="entry name" value="YHR202W_N"/>
</dbReference>
<dbReference type="eggNOG" id="KOG4419">
    <property type="taxonomic scope" value="Eukaryota"/>
</dbReference>
<organism evidence="4 5">
    <name type="scientific">Lodderomyces elongisporus (strain ATCC 11503 / CBS 2605 / JCM 1781 / NBRC 1676 / NRRL YB-4239)</name>
    <name type="common">Yeast</name>
    <name type="synonym">Saccharomyces elongisporus</name>
    <dbReference type="NCBI Taxonomy" id="379508"/>
    <lineage>
        <taxon>Eukaryota</taxon>
        <taxon>Fungi</taxon>
        <taxon>Dikarya</taxon>
        <taxon>Ascomycota</taxon>
        <taxon>Saccharomycotina</taxon>
        <taxon>Pichiomycetes</taxon>
        <taxon>Debaryomycetaceae</taxon>
        <taxon>Candida/Lodderomyces clade</taxon>
        <taxon>Lodderomyces</taxon>
    </lineage>
</organism>
<dbReference type="KEGG" id="lel:PVL30_003175"/>